<dbReference type="PANTHER" id="PTHR11705:SF143">
    <property type="entry name" value="SLL0236 PROTEIN"/>
    <property type="match status" value="1"/>
</dbReference>
<comment type="similarity">
    <text evidence="2 7">Belongs to the peptidase M14 family.</text>
</comment>
<keyword evidence="3" id="KW-0645">Protease</keyword>
<dbReference type="GO" id="GO:0004181">
    <property type="term" value="F:metallocarboxypeptidase activity"/>
    <property type="evidence" value="ECO:0007669"/>
    <property type="project" value="InterPro"/>
</dbReference>
<dbReference type="GeneID" id="85339751"/>
<keyword evidence="6" id="KW-0482">Metalloprotease</keyword>
<evidence type="ECO:0000256" key="7">
    <source>
        <dbReference type="PROSITE-ProRule" id="PRU01379"/>
    </source>
</evidence>
<dbReference type="Pfam" id="PF00246">
    <property type="entry name" value="Peptidase_M14"/>
    <property type="match status" value="1"/>
</dbReference>
<organism evidence="9 10">
    <name type="scientific">Colletotrichum costaricense</name>
    <dbReference type="NCBI Taxonomy" id="1209916"/>
    <lineage>
        <taxon>Eukaryota</taxon>
        <taxon>Fungi</taxon>
        <taxon>Dikarya</taxon>
        <taxon>Ascomycota</taxon>
        <taxon>Pezizomycotina</taxon>
        <taxon>Sordariomycetes</taxon>
        <taxon>Hypocreomycetidae</taxon>
        <taxon>Glomerellales</taxon>
        <taxon>Glomerellaceae</taxon>
        <taxon>Colletotrichum</taxon>
        <taxon>Colletotrichum acutatum species complex</taxon>
    </lineage>
</organism>
<feature type="domain" description="Peptidase M14" evidence="8">
    <location>
        <begin position="148"/>
        <end position="511"/>
    </location>
</feature>
<dbReference type="AlphaFoldDB" id="A0AAJ0DZY2"/>
<dbReference type="SUPFAM" id="SSF53187">
    <property type="entry name" value="Zn-dependent exopeptidases"/>
    <property type="match status" value="1"/>
</dbReference>
<evidence type="ECO:0000259" key="8">
    <source>
        <dbReference type="PROSITE" id="PS52035"/>
    </source>
</evidence>
<dbReference type="PROSITE" id="PS52035">
    <property type="entry name" value="PEPTIDASE_M14"/>
    <property type="match status" value="1"/>
</dbReference>
<dbReference type="InterPro" id="IPR000834">
    <property type="entry name" value="Peptidase_M14"/>
</dbReference>
<dbReference type="Gene3D" id="3.40.630.10">
    <property type="entry name" value="Zn peptidases"/>
    <property type="match status" value="1"/>
</dbReference>
<evidence type="ECO:0000313" key="10">
    <source>
        <dbReference type="Proteomes" id="UP001240678"/>
    </source>
</evidence>
<evidence type="ECO:0000256" key="5">
    <source>
        <dbReference type="ARBA" id="ARBA00022833"/>
    </source>
</evidence>
<evidence type="ECO:0000256" key="3">
    <source>
        <dbReference type="ARBA" id="ARBA00022670"/>
    </source>
</evidence>
<dbReference type="RefSeq" id="XP_060312478.1">
    <property type="nucleotide sequence ID" value="XM_060456204.1"/>
</dbReference>
<gene>
    <name evidence="9" type="ORF">CCOS01_08042</name>
</gene>
<dbReference type="EMBL" id="MOOE01000008">
    <property type="protein sequence ID" value="KAK1525624.1"/>
    <property type="molecule type" value="Genomic_DNA"/>
</dbReference>
<comment type="cofactor">
    <cofactor evidence="1">
        <name>Zn(2+)</name>
        <dbReference type="ChEBI" id="CHEBI:29105"/>
    </cofactor>
</comment>
<keyword evidence="9" id="KW-0121">Carboxypeptidase</keyword>
<evidence type="ECO:0000313" key="9">
    <source>
        <dbReference type="EMBL" id="KAK1525624.1"/>
    </source>
</evidence>
<dbReference type="FunFam" id="3.40.630.10:FF:000155">
    <property type="entry name" value="Zn-dependent exopeptidase"/>
    <property type="match status" value="1"/>
</dbReference>
<evidence type="ECO:0000256" key="1">
    <source>
        <dbReference type="ARBA" id="ARBA00001947"/>
    </source>
</evidence>
<evidence type="ECO:0000256" key="6">
    <source>
        <dbReference type="ARBA" id="ARBA00023049"/>
    </source>
</evidence>
<keyword evidence="5" id="KW-0862">Zinc</keyword>
<evidence type="ECO:0000256" key="2">
    <source>
        <dbReference type="ARBA" id="ARBA00005988"/>
    </source>
</evidence>
<dbReference type="GO" id="GO:0006508">
    <property type="term" value="P:proteolysis"/>
    <property type="evidence" value="ECO:0007669"/>
    <property type="project" value="UniProtKB-KW"/>
</dbReference>
<dbReference type="SMART" id="SM00631">
    <property type="entry name" value="Zn_pept"/>
    <property type="match status" value="1"/>
</dbReference>
<dbReference type="PANTHER" id="PTHR11705">
    <property type="entry name" value="PROTEASE FAMILY M14 CARBOXYPEPTIDASE A,B"/>
    <property type="match status" value="1"/>
</dbReference>
<keyword evidence="10" id="KW-1185">Reference proteome</keyword>
<comment type="caution">
    <text evidence="9">The sequence shown here is derived from an EMBL/GenBank/DDBJ whole genome shotgun (WGS) entry which is preliminary data.</text>
</comment>
<reference evidence="9 10" key="1">
    <citation type="submission" date="2016-10" db="EMBL/GenBank/DDBJ databases">
        <title>The genome sequence of Colletotrichum fioriniae PJ7.</title>
        <authorList>
            <person name="Baroncelli R."/>
        </authorList>
    </citation>
    <scope>NUCLEOTIDE SEQUENCE [LARGE SCALE GENOMIC DNA]</scope>
    <source>
        <strain evidence="9 10">IMI 309622</strain>
    </source>
</reference>
<sequence length="524" mass="57180">MKQAAGCRPRGVDAKSNPRTPVTNVFAVIIVQQPYAYSMCQSPSWTTQLDVLGLPLLLIDGHPSPRARLLVLNDIIMKTTQACALLSLALLGEACLLPGEASGGRIARRQNASPNNTGIAIGTGDRFDGGKKVPRGLGTQPAGTNLTSLLNVNEIKSAVKGLVQEYDLEYFESPYKTYENASFFGAKIGGEGGNCSDAHHVYFNAAIHARERGSSDNIIYFISDLLYANKHGEGLTYGGRVYTNDDVKRALSTGIVFTPLSNPDGVAYDQATHSCWRKNRNPAASGGNPEAIGIDLNRNFDFLFDFPKSFAPSVGPNVASEDPTEQTYHGAAAFSEPESKSIKWVMDQHKNVKWFLDIHSYIGVVLYNWGSDENQLRQPYMNFMNESYDAVRGLMPDTPSNNGVYGEYIPSDDWSEKVFAAMRMGNAMDAATGRHYQVEQSSYLYPTSGSSDDYAYSRHLTDPSLGKMHGFVVEFGFGNDEVDCPFYPTPSQYNLNLLETNAGFMEYLLAAADLGVGEPASCAA</sequence>
<dbReference type="GO" id="GO:0008270">
    <property type="term" value="F:zinc ion binding"/>
    <property type="evidence" value="ECO:0007669"/>
    <property type="project" value="InterPro"/>
</dbReference>
<keyword evidence="4" id="KW-0378">Hydrolase</keyword>
<feature type="active site" description="Proton donor/acceptor" evidence="7">
    <location>
        <position position="474"/>
    </location>
</feature>
<dbReference type="Proteomes" id="UP001240678">
    <property type="component" value="Unassembled WGS sequence"/>
</dbReference>
<accession>A0AAJ0DZY2</accession>
<evidence type="ECO:0000256" key="4">
    <source>
        <dbReference type="ARBA" id="ARBA00022801"/>
    </source>
</evidence>
<protein>
    <submittedName>
        <fullName evidence="9">Zinc carboxypeptidase</fullName>
    </submittedName>
</protein>
<name>A0AAJ0DZY2_9PEZI</name>
<proteinExistence type="inferred from homology"/>